<name>A0A090W0I8_9FLAO</name>
<organism evidence="1 2">
    <name type="scientific">Algibacter lectus</name>
    <dbReference type="NCBI Taxonomy" id="221126"/>
    <lineage>
        <taxon>Bacteria</taxon>
        <taxon>Pseudomonadati</taxon>
        <taxon>Bacteroidota</taxon>
        <taxon>Flavobacteriia</taxon>
        <taxon>Flavobacteriales</taxon>
        <taxon>Flavobacteriaceae</taxon>
        <taxon>Algibacter</taxon>
    </lineage>
</organism>
<evidence type="ECO:0000313" key="1">
    <source>
        <dbReference type="EMBL" id="GAL61042.1"/>
    </source>
</evidence>
<reference evidence="1 2" key="1">
    <citation type="journal article" date="2014" name="Genome Announc.">
        <title>Draft Genome Sequences of Marine Flavobacterium Algibacter lectus Strains SS8 and NR4.</title>
        <authorList>
            <person name="Takatani N."/>
            <person name="Nakanishi M."/>
            <person name="Meirelles P."/>
            <person name="Mino S."/>
            <person name="Suda W."/>
            <person name="Oshima K."/>
            <person name="Hattori M."/>
            <person name="Ohkuma M."/>
            <person name="Hosokawa M."/>
            <person name="Miyashita K."/>
            <person name="Thompson F.L."/>
            <person name="Niwa A."/>
            <person name="Sawabe T."/>
            <person name="Sawabe T."/>
        </authorList>
    </citation>
    <scope>NUCLEOTIDE SEQUENCE [LARGE SCALE GENOMIC DNA]</scope>
    <source>
        <strain evidence="1 2">JCM 19300</strain>
    </source>
</reference>
<accession>A0A090W0I8</accession>
<gene>
    <name evidence="1" type="ORF">JCM19300_3980</name>
</gene>
<dbReference type="AlphaFoldDB" id="A0A090W0I8"/>
<evidence type="ECO:0000313" key="2">
    <source>
        <dbReference type="Proteomes" id="UP000029644"/>
    </source>
</evidence>
<dbReference type="Proteomes" id="UP000029644">
    <property type="component" value="Unassembled WGS sequence"/>
</dbReference>
<protein>
    <submittedName>
        <fullName evidence="1">Uncharacterized protein</fullName>
    </submittedName>
</protein>
<dbReference type="EMBL" id="BBNQ01000001">
    <property type="protein sequence ID" value="GAL61042.1"/>
    <property type="molecule type" value="Genomic_DNA"/>
</dbReference>
<dbReference type="OrthoDB" id="1143207at2"/>
<sequence>MKHATFLLFLFTLSIFSQEPIEATLVKKTLLDVEHLVSVNNFGTTCYINNNVLYKNHNNKTLNYNNLQLGNIESANTFNPLKINIFYKDFNTLIILDNRLSEIFKTDFNAINDYKNVSHVSTGHDNTVWIFNQDIQNLELFDYKQKTSRAQTQPVQSQVLDLKSNFNYCWLLTKNQLYTYNYFGSLIKKLDNKGYTAIAADGENLVLKKDNNLLYLNKNDEQPAHIILPNIIINQFFVINETLYIYTHKTLYEFQLKIK</sequence>
<proteinExistence type="predicted"/>
<dbReference type="RefSeq" id="WP_042502656.1">
    <property type="nucleotide sequence ID" value="NZ_BBNQ01000001.1"/>
</dbReference>
<comment type="caution">
    <text evidence="1">The sequence shown here is derived from an EMBL/GenBank/DDBJ whole genome shotgun (WGS) entry which is preliminary data.</text>
</comment>